<dbReference type="InterPro" id="IPR005135">
    <property type="entry name" value="Endo/exonuclease/phosphatase"/>
</dbReference>
<dbReference type="AlphaFoldDB" id="A0A183MQ24"/>
<dbReference type="PANTHER" id="PTHR33395">
    <property type="entry name" value="TRANSCRIPTASE, PUTATIVE-RELATED-RELATED"/>
    <property type="match status" value="1"/>
</dbReference>
<protein>
    <submittedName>
        <fullName evidence="1">Uncharacterized protein</fullName>
    </submittedName>
</protein>
<reference evidence="1 2" key="1">
    <citation type="submission" date="2018-11" db="EMBL/GenBank/DDBJ databases">
        <authorList>
            <consortium name="Pathogen Informatics"/>
        </authorList>
    </citation>
    <scope>NUCLEOTIDE SEQUENCE [LARGE SCALE GENOMIC DNA]</scope>
    <source>
        <strain evidence="1 2">Zambia</strain>
    </source>
</reference>
<dbReference type="GO" id="GO:0007508">
    <property type="term" value="P:larval heart development"/>
    <property type="evidence" value="ECO:0007669"/>
    <property type="project" value="TreeGrafter"/>
</dbReference>
<dbReference type="GO" id="GO:0061343">
    <property type="term" value="P:cell adhesion involved in heart morphogenesis"/>
    <property type="evidence" value="ECO:0007669"/>
    <property type="project" value="TreeGrafter"/>
</dbReference>
<dbReference type="Proteomes" id="UP000277204">
    <property type="component" value="Unassembled WGS sequence"/>
</dbReference>
<dbReference type="InterPro" id="IPR036691">
    <property type="entry name" value="Endo/exonu/phosph_ase_sf"/>
</dbReference>
<gene>
    <name evidence="1" type="ORF">SMRZ_LOCUS18149</name>
</gene>
<dbReference type="GO" id="GO:0031012">
    <property type="term" value="C:extracellular matrix"/>
    <property type="evidence" value="ECO:0007669"/>
    <property type="project" value="TreeGrafter"/>
</dbReference>
<proteinExistence type="predicted"/>
<organism evidence="1 2">
    <name type="scientific">Schistosoma margrebowiei</name>
    <dbReference type="NCBI Taxonomy" id="48269"/>
    <lineage>
        <taxon>Eukaryota</taxon>
        <taxon>Metazoa</taxon>
        <taxon>Spiralia</taxon>
        <taxon>Lophotrochozoa</taxon>
        <taxon>Platyhelminthes</taxon>
        <taxon>Trematoda</taxon>
        <taxon>Digenea</taxon>
        <taxon>Strigeidida</taxon>
        <taxon>Schistosomatoidea</taxon>
        <taxon>Schistosomatidae</taxon>
        <taxon>Schistosoma</taxon>
    </lineage>
</organism>
<dbReference type="GO" id="GO:0003824">
    <property type="term" value="F:catalytic activity"/>
    <property type="evidence" value="ECO:0007669"/>
    <property type="project" value="InterPro"/>
</dbReference>
<evidence type="ECO:0000313" key="1">
    <source>
        <dbReference type="EMBL" id="VDP26656.1"/>
    </source>
</evidence>
<name>A0A183MQ24_9TREM</name>
<dbReference type="PANTHER" id="PTHR33395:SF22">
    <property type="entry name" value="REVERSE TRANSCRIPTASE DOMAIN-CONTAINING PROTEIN"/>
    <property type="match status" value="1"/>
</dbReference>
<dbReference type="Pfam" id="PF14529">
    <property type="entry name" value="Exo_endo_phos_2"/>
    <property type="match status" value="1"/>
</dbReference>
<dbReference type="EMBL" id="UZAI01017561">
    <property type="protein sequence ID" value="VDP26656.1"/>
    <property type="molecule type" value="Genomic_DNA"/>
</dbReference>
<accession>A0A183MQ24</accession>
<sequence>MQGTRSADRHPSYEGNEVLLSSLNTWSRSGRCLILGDFNAPMVDWVNPQTELSDYTFEHELGDAVITCVLVQHVKEATRYDPDTESSLLDLILAHLDDDVTNLDYTLPLSKSDHAVLNFDFHITVNHEHTLVQSRPNVWEANIQYIIHSASSVDWTIEPESLIETDCSDFLNLYLKPTAPHIALTTPREPKNSPPWFRREEKNTGSTQVNGD</sequence>
<dbReference type="Gene3D" id="3.60.10.10">
    <property type="entry name" value="Endonuclease/exonuclease/phosphatase"/>
    <property type="match status" value="1"/>
</dbReference>
<evidence type="ECO:0000313" key="2">
    <source>
        <dbReference type="Proteomes" id="UP000277204"/>
    </source>
</evidence>
<keyword evidence="2" id="KW-1185">Reference proteome</keyword>